<keyword evidence="3" id="KW-1185">Reference proteome</keyword>
<dbReference type="PRINTS" id="PR00507">
    <property type="entry name" value="N12N6MTFRASE"/>
</dbReference>
<dbReference type="RefSeq" id="WP_068007444.1">
    <property type="nucleotide sequence ID" value="NZ_FOFM01000010.1"/>
</dbReference>
<gene>
    <name evidence="2" type="ORF">PsAD2_03001</name>
</gene>
<dbReference type="InterPro" id="IPR029063">
    <property type="entry name" value="SAM-dependent_MTases_sf"/>
</dbReference>
<dbReference type="CDD" id="cd02440">
    <property type="entry name" value="AdoMet_MTases"/>
    <property type="match status" value="1"/>
</dbReference>
<evidence type="ECO:0000313" key="3">
    <source>
        <dbReference type="Proteomes" id="UP000076577"/>
    </source>
</evidence>
<proteinExistence type="predicted"/>
<accession>A0A165XFT7</accession>
<reference evidence="2 3" key="1">
    <citation type="journal article" date="2016" name="Front. Microbiol.">
        <title>Comparative Genomic Analysis Reveals a Diverse Repertoire of Genes Involved in Prokaryote-Eukaryote Interactions within the Pseudovibrio Genus.</title>
        <authorList>
            <person name="Romano S."/>
            <person name="Fernandez-Guerra A."/>
            <person name="Reen F.J."/>
            <person name="Glockner F.O."/>
            <person name="Crowley S.P."/>
            <person name="O'Sullivan O."/>
            <person name="Cotter P.D."/>
            <person name="Adams C."/>
            <person name="Dobson A.D."/>
            <person name="O'Gara F."/>
        </authorList>
    </citation>
    <scope>NUCLEOTIDE SEQUENCE [LARGE SCALE GENOMIC DNA]</scope>
    <source>
        <strain evidence="2 3">Ad2</strain>
    </source>
</reference>
<dbReference type="EMBL" id="LMCB01000030">
    <property type="protein sequence ID" value="KZL17665.1"/>
    <property type="molecule type" value="Genomic_DNA"/>
</dbReference>
<dbReference type="PATRIC" id="fig|989403.3.peg.3216"/>
<dbReference type="OrthoDB" id="270332at2"/>
<protein>
    <recommendedName>
        <fullName evidence="1">DUF4942 domain-containing protein</fullName>
    </recommendedName>
</protein>
<dbReference type="Pfam" id="PF13708">
    <property type="entry name" value="DUF4942"/>
    <property type="match status" value="1"/>
</dbReference>
<organism evidence="2 3">
    <name type="scientific">Pseudovibrio axinellae</name>
    <dbReference type="NCBI Taxonomy" id="989403"/>
    <lineage>
        <taxon>Bacteria</taxon>
        <taxon>Pseudomonadati</taxon>
        <taxon>Pseudomonadota</taxon>
        <taxon>Alphaproteobacteria</taxon>
        <taxon>Hyphomicrobiales</taxon>
        <taxon>Stappiaceae</taxon>
        <taxon>Pseudovibrio</taxon>
    </lineage>
</organism>
<dbReference type="Gene3D" id="3.40.50.150">
    <property type="entry name" value="Vaccinia Virus protein VP39"/>
    <property type="match status" value="1"/>
</dbReference>
<dbReference type="InterPro" id="IPR031339">
    <property type="entry name" value="DUF4942"/>
</dbReference>
<name>A0A165XFT7_9HYPH</name>
<dbReference type="SUPFAM" id="SSF53335">
    <property type="entry name" value="S-adenosyl-L-methionine-dependent methyltransferases"/>
    <property type="match status" value="1"/>
</dbReference>
<comment type="caution">
    <text evidence="2">The sequence shown here is derived from an EMBL/GenBank/DDBJ whole genome shotgun (WGS) entry which is preliminary data.</text>
</comment>
<dbReference type="STRING" id="989403.SAMN05421798_11081"/>
<dbReference type="Proteomes" id="UP000076577">
    <property type="component" value="Unassembled WGS sequence"/>
</dbReference>
<dbReference type="GO" id="GO:0032259">
    <property type="term" value="P:methylation"/>
    <property type="evidence" value="ECO:0007669"/>
    <property type="project" value="InterPro"/>
</dbReference>
<sequence length="480" mass="55101">MTKHTAIVPAASLEKMCEERDLALEVQRQAEVHSAQANTLFRNARIRANGMTRGFFTQEFGAPVNEEQCINDGVESFRQEIDRAAWRYLRHLIRFDEILDKTAKEEFEDGLKEDVPEFTAGNVQATVADFLMNSKLIFQRGLARCFSELDRRFKSHDGFKVGSRIILDKVFDDWGHWNHYRNHKDTFHDIERVFNKLDEGNTTYIPEGEEPPKHRSLVDVIDDDRKVNRTALSAYRSTVESEYFKIQVFLNGNAHVWFKRKDLVEKANKHLAEFYGEVIGDAATKDTNPDDLRSKSGLPAKNLSFYATPEPVVRKLIDMDVRDCIKGKLVLEPSAGNGAIVAKCLELGATVKAIEIHPDRAHMLRRFQTCRLEVGETNFLNAKPRPVYDYVLMNPPFSGAHWMEHVIHAYDFLKPGGVLRAVLPASAELNDTKKHRTFRKWAEQRKPRYGRLWESLPPESFASTGTRINTVIIELYKPHS</sequence>
<evidence type="ECO:0000259" key="1">
    <source>
        <dbReference type="Pfam" id="PF13708"/>
    </source>
</evidence>
<dbReference type="InterPro" id="IPR002052">
    <property type="entry name" value="DNA_methylase_N6_adenine_CS"/>
</dbReference>
<dbReference type="AlphaFoldDB" id="A0A165XFT7"/>
<dbReference type="GO" id="GO:0003676">
    <property type="term" value="F:nucleic acid binding"/>
    <property type="evidence" value="ECO:0007669"/>
    <property type="project" value="InterPro"/>
</dbReference>
<dbReference type="PROSITE" id="PS00092">
    <property type="entry name" value="N6_MTASE"/>
    <property type="match status" value="1"/>
</dbReference>
<feature type="domain" description="DUF4942" evidence="1">
    <location>
        <begin position="79"/>
        <end position="277"/>
    </location>
</feature>
<dbReference type="GO" id="GO:0008168">
    <property type="term" value="F:methyltransferase activity"/>
    <property type="evidence" value="ECO:0007669"/>
    <property type="project" value="InterPro"/>
</dbReference>
<evidence type="ECO:0000313" key="2">
    <source>
        <dbReference type="EMBL" id="KZL17665.1"/>
    </source>
</evidence>